<keyword evidence="3" id="KW-0862">Zinc</keyword>
<dbReference type="Gene3D" id="2.60.120.680">
    <property type="entry name" value="GOLD domain"/>
    <property type="match status" value="1"/>
</dbReference>
<evidence type="ECO:0000256" key="1">
    <source>
        <dbReference type="ARBA" id="ARBA00022723"/>
    </source>
</evidence>
<dbReference type="Pfam" id="PF02759">
    <property type="entry name" value="RUN"/>
    <property type="match status" value="1"/>
</dbReference>
<accession>A0A315VPT8</accession>
<feature type="coiled-coil region" evidence="5">
    <location>
        <begin position="914"/>
        <end position="1191"/>
    </location>
</feature>
<evidence type="ECO:0000313" key="10">
    <source>
        <dbReference type="EMBL" id="PWA25206.1"/>
    </source>
</evidence>
<dbReference type="PROSITE" id="PS50866">
    <property type="entry name" value="GOLD"/>
    <property type="match status" value="1"/>
</dbReference>
<gene>
    <name evidence="10" type="ORF">CCH79_00005453</name>
</gene>
<keyword evidence="11" id="KW-1185">Reference proteome</keyword>
<dbReference type="CDD" id="cd15726">
    <property type="entry name" value="FYVE_FYCO1"/>
    <property type="match status" value="1"/>
</dbReference>
<dbReference type="InterPro" id="IPR011011">
    <property type="entry name" value="Znf_FYVE_PHD"/>
</dbReference>
<feature type="non-terminal residue" evidence="10">
    <location>
        <position position="1520"/>
    </location>
</feature>
<feature type="coiled-coil region" evidence="5">
    <location>
        <begin position="612"/>
        <end position="713"/>
    </location>
</feature>
<feature type="domain" description="GOLD" evidence="9">
    <location>
        <begin position="1377"/>
        <end position="1515"/>
    </location>
</feature>
<dbReference type="FunFam" id="1.20.58.900:FF:000010">
    <property type="entry name" value="FYVE and coiled-coil domain containing 1"/>
    <property type="match status" value="1"/>
</dbReference>
<dbReference type="SUPFAM" id="SSF140741">
    <property type="entry name" value="RUN domain-like"/>
    <property type="match status" value="1"/>
</dbReference>
<feature type="region of interest" description="Disordered" evidence="6">
    <location>
        <begin position="1342"/>
        <end position="1365"/>
    </location>
</feature>
<dbReference type="GO" id="GO:0008270">
    <property type="term" value="F:zinc ion binding"/>
    <property type="evidence" value="ECO:0007669"/>
    <property type="project" value="UniProtKB-KW"/>
</dbReference>
<dbReference type="InterPro" id="IPR036598">
    <property type="entry name" value="GOLD_dom_sf"/>
</dbReference>
<dbReference type="SMART" id="SM00064">
    <property type="entry name" value="FYVE"/>
    <property type="match status" value="1"/>
</dbReference>
<sequence length="1520" mass="172776">MLGAWSEVGGRRQLVQPEDKKGQAKTWGLQDMSSVGSGPLPVCQPYPLTMASSSSVGDKQLQRIIRDLHDAVMELTKEHKECNEPITDDSANLHKFFYKLEYLLQFDQKEKTTFLGQRKDYWDYFCDCLIKIKGANDGIRFVKSIPELKTSLGKGRAFIRYSLVHQRLADTLQQCFINQKVTSDWYYARSPFLKSYITAEIINDLYELNQIQFDVAARGYDLDADWPSFARRTLGGASQSLLWKPPSRCSSISSLVGSNSHSQVHECLQVPDISHSLLGERGDLGEHSSCNIAENLRIELDQSELRQQQLLVHVQELSKEAAELKGVVKDLQGQLKAQTSGNSASVLARCNSETGNEDNLNQDQSQKDLQERLKAPESKNMELLSKLDESLNERGQQTDSYCDTTWKIQELLERLKTAEEERLEAKKETEETARHSELLSQDLKLREEKLRNTEEKLDEVKARAHVEREEALARLEELQSAVGRIQGALTLKEKETGNLRAQLQDVQASLESRERQAEELRKRLQEEVEQRCGMSYEELEGQMLELRKTLKTREKDLAAHSERIKHLEEQLEKLNADAESLCLQTDDSNSVCSDTENHVDHKNQCNHLMEINRELLQTVRRTEANVSELTATRAALLDQLAALKASEKQLKARVEAATMTVEDREKKLLDENLQLEETLQKMLLQNDELDAQMKKLQQENVELLNSYSSMKRQLTTTQQKLDFVNAKADMVAKDLTGSQRGQAELLEKLHEAEANLRAQTVSCSLLQARVGELERGTLHHEKGAAEYNEKEQKLQDEHQASSLDTKEAPVRLVIAEAQLELNQKEVTRLQEEVVELRAQLLAANEDKLKAQAQQEVTAASREDLRILSDQLKAQVEELNRRHVDEILRSREREEALMRERDVEAQARVGLAAEVTASREELDRLKLRCEALRLENSDSQEALHRANTEMAELGVHVCMLTAQNEEARLRWEGLSSRLQDLEEAAAQDAERLNACMEQLRQENQELCSQLRDKEDLLLLRQKLQTELSEAQQEAETGQKTSQEEIQALRLQLSSQATGHENQIQRVNDELEDVKLQLVNREEKTVRLENKLKQLEAENQRCCQQIGEKNIQMAKSDNLILQKEDEIIHLKENLSRSEESLAAAQRACQEMAENLRRVKQDKQSFDLKTTAELDDLYRTKINLEERLVELIREKDALWQKSDALEFEQKLRDEENERDVNYCLGCHTQFSWWLRKYNCRLCGRPFCYYCCSNAVSTQQGGNRERCCADCYNQHSAVVERHPQLEVTHNAPGSPFSRLLQTGRSMAGVAGGDEGEKPDDGVFDIITEEEVSGVYDNDSFTTACSPGHGQQEAAQLNNSANTGDFPSEDAEDVSTAVQDAEICLLKSGELTLSVRLTVDDISGFGESSRELFIKSSCYSIIPVTMTSAGPTVSWTFTSEPKSISFSVVYRETAETPLEQAKVLIPLTRCNSHKETIQGELKVRNPGEYTLIFDNSFSRSVLVTYSGAGEEDRLKEEVVFPPLRM</sequence>
<dbReference type="GO" id="GO:0005764">
    <property type="term" value="C:lysosome"/>
    <property type="evidence" value="ECO:0007669"/>
    <property type="project" value="TreeGrafter"/>
</dbReference>
<dbReference type="InterPro" id="IPR047336">
    <property type="entry name" value="RUN_FYCO1"/>
</dbReference>
<keyword evidence="1" id="KW-0479">Metal-binding</keyword>
<evidence type="ECO:0000259" key="8">
    <source>
        <dbReference type="PROSITE" id="PS50826"/>
    </source>
</evidence>
<dbReference type="InterPro" id="IPR037213">
    <property type="entry name" value="Run_dom_sf"/>
</dbReference>
<feature type="domain" description="RUN" evidence="8">
    <location>
        <begin position="87"/>
        <end position="220"/>
    </location>
</feature>
<organism evidence="10 11">
    <name type="scientific">Gambusia affinis</name>
    <name type="common">Western mosquitofish</name>
    <name type="synonym">Heterandria affinis</name>
    <dbReference type="NCBI Taxonomy" id="33528"/>
    <lineage>
        <taxon>Eukaryota</taxon>
        <taxon>Metazoa</taxon>
        <taxon>Chordata</taxon>
        <taxon>Craniata</taxon>
        <taxon>Vertebrata</taxon>
        <taxon>Euteleostomi</taxon>
        <taxon>Actinopterygii</taxon>
        <taxon>Neopterygii</taxon>
        <taxon>Teleostei</taxon>
        <taxon>Neoteleostei</taxon>
        <taxon>Acanthomorphata</taxon>
        <taxon>Ovalentaria</taxon>
        <taxon>Atherinomorphae</taxon>
        <taxon>Cyprinodontiformes</taxon>
        <taxon>Poeciliidae</taxon>
        <taxon>Poeciliinae</taxon>
        <taxon>Gambusia</taxon>
    </lineage>
</organism>
<reference evidence="10 11" key="1">
    <citation type="journal article" date="2018" name="G3 (Bethesda)">
        <title>A High-Quality Reference Genome for the Invasive Mosquitofish Gambusia affinis Using a Chicago Library.</title>
        <authorList>
            <person name="Hoffberg S.L."/>
            <person name="Troendle N.J."/>
            <person name="Glenn T.C."/>
            <person name="Mahmud O."/>
            <person name="Louha S."/>
            <person name="Chalopin D."/>
            <person name="Bennetzen J.L."/>
            <person name="Mauricio R."/>
        </authorList>
    </citation>
    <scope>NUCLEOTIDE SEQUENCE [LARGE SCALE GENOMIC DNA]</scope>
    <source>
        <strain evidence="10">NE01/NJP1002.9</strain>
        <tissue evidence="10">Muscle</tissue>
    </source>
</reference>
<evidence type="ECO:0000259" key="9">
    <source>
        <dbReference type="PROSITE" id="PS50866"/>
    </source>
</evidence>
<evidence type="ECO:0000259" key="7">
    <source>
        <dbReference type="PROSITE" id="PS50178"/>
    </source>
</evidence>
<evidence type="ECO:0000256" key="2">
    <source>
        <dbReference type="ARBA" id="ARBA00022771"/>
    </source>
</evidence>
<dbReference type="EMBL" id="NHOQ01001318">
    <property type="protein sequence ID" value="PWA25206.1"/>
    <property type="molecule type" value="Genomic_DNA"/>
</dbReference>
<dbReference type="PANTHER" id="PTHR46753">
    <property type="entry name" value="FYVE AND COILED-COIL DOMAIN-CONTAINING PROTEIN 1"/>
    <property type="match status" value="1"/>
</dbReference>
<dbReference type="SUPFAM" id="SSF57903">
    <property type="entry name" value="FYVE/PHD zinc finger"/>
    <property type="match status" value="1"/>
</dbReference>
<evidence type="ECO:0008006" key="12">
    <source>
        <dbReference type="Google" id="ProtNLM"/>
    </source>
</evidence>
<dbReference type="CDD" id="cd17698">
    <property type="entry name" value="RUN_FYCO1"/>
    <property type="match status" value="1"/>
</dbReference>
<dbReference type="InterPro" id="IPR017455">
    <property type="entry name" value="Znf_FYVE-rel"/>
</dbReference>
<comment type="caution">
    <text evidence="10">The sequence shown here is derived from an EMBL/GenBank/DDBJ whole genome shotgun (WGS) entry which is preliminary data.</text>
</comment>
<dbReference type="PANTHER" id="PTHR46753:SF2">
    <property type="entry name" value="FYVE AND COILED-COIL DOMAIN-CONTAINING PROTEIN 1"/>
    <property type="match status" value="1"/>
</dbReference>
<dbReference type="PROSITE" id="PS50826">
    <property type="entry name" value="RUN"/>
    <property type="match status" value="1"/>
</dbReference>
<dbReference type="InterPro" id="IPR009038">
    <property type="entry name" value="GOLD_dom"/>
</dbReference>
<feature type="coiled-coil region" evidence="5">
    <location>
        <begin position="812"/>
        <end position="881"/>
    </location>
</feature>
<evidence type="ECO:0000256" key="3">
    <source>
        <dbReference type="ARBA" id="ARBA00022833"/>
    </source>
</evidence>
<evidence type="ECO:0000256" key="6">
    <source>
        <dbReference type="SAM" id="MobiDB-lite"/>
    </source>
</evidence>
<dbReference type="GO" id="GO:1901098">
    <property type="term" value="P:positive regulation of autophagosome maturation"/>
    <property type="evidence" value="ECO:0007669"/>
    <property type="project" value="TreeGrafter"/>
</dbReference>
<name>A0A315VPT8_GAMAF</name>
<feature type="compositionally biased region" description="Polar residues" evidence="6">
    <location>
        <begin position="1348"/>
        <end position="1360"/>
    </location>
</feature>
<keyword evidence="2 4" id="KW-0863">Zinc-finger</keyword>
<feature type="coiled-coil region" evidence="5">
    <location>
        <begin position="408"/>
        <end position="584"/>
    </location>
</feature>
<proteinExistence type="predicted"/>
<evidence type="ECO:0000256" key="4">
    <source>
        <dbReference type="PROSITE-ProRule" id="PRU00091"/>
    </source>
</evidence>
<dbReference type="GO" id="GO:0072383">
    <property type="term" value="P:plus-end-directed vesicle transport along microtubule"/>
    <property type="evidence" value="ECO:0007669"/>
    <property type="project" value="TreeGrafter"/>
</dbReference>
<dbReference type="GO" id="GO:0005770">
    <property type="term" value="C:late endosome"/>
    <property type="evidence" value="ECO:0007669"/>
    <property type="project" value="TreeGrafter"/>
</dbReference>
<feature type="region of interest" description="Disordered" evidence="6">
    <location>
        <begin position="1"/>
        <end position="27"/>
    </location>
</feature>
<evidence type="ECO:0000313" key="11">
    <source>
        <dbReference type="Proteomes" id="UP000250572"/>
    </source>
</evidence>
<evidence type="ECO:0000256" key="5">
    <source>
        <dbReference type="SAM" id="Coils"/>
    </source>
</evidence>
<dbReference type="Pfam" id="PF01363">
    <property type="entry name" value="FYVE"/>
    <property type="match status" value="1"/>
</dbReference>
<dbReference type="InterPro" id="IPR004012">
    <property type="entry name" value="Run_dom"/>
</dbReference>
<dbReference type="STRING" id="33528.ENSGAFP00000002037"/>
<dbReference type="InterPro" id="IPR013083">
    <property type="entry name" value="Znf_RING/FYVE/PHD"/>
</dbReference>
<dbReference type="InterPro" id="IPR047337">
    <property type="entry name" value="FYVE_FYCO1"/>
</dbReference>
<dbReference type="Gene3D" id="1.20.58.900">
    <property type="match status" value="1"/>
</dbReference>
<dbReference type="PROSITE" id="PS50178">
    <property type="entry name" value="ZF_FYVE"/>
    <property type="match status" value="1"/>
</dbReference>
<dbReference type="FunFam" id="2.60.120.680:FF:000004">
    <property type="entry name" value="FYVE and coiled-coil domain containing 1"/>
    <property type="match status" value="1"/>
</dbReference>
<feature type="domain" description="FYVE-type" evidence="7">
    <location>
        <begin position="1214"/>
        <end position="1272"/>
    </location>
</feature>
<dbReference type="InterPro" id="IPR000306">
    <property type="entry name" value="Znf_FYVE"/>
</dbReference>
<keyword evidence="5" id="KW-0175">Coiled coil</keyword>
<dbReference type="Proteomes" id="UP000250572">
    <property type="component" value="Unassembled WGS sequence"/>
</dbReference>
<dbReference type="GO" id="GO:0005776">
    <property type="term" value="C:autophagosome"/>
    <property type="evidence" value="ECO:0007669"/>
    <property type="project" value="TreeGrafter"/>
</dbReference>
<protein>
    <recommendedName>
        <fullName evidence="12">FYVE and coiled-coil domain-containing protein 1</fullName>
    </recommendedName>
</protein>
<dbReference type="SUPFAM" id="SSF101576">
    <property type="entry name" value="Supernatant protein factor (SPF), C-terminal domain"/>
    <property type="match status" value="1"/>
</dbReference>
<dbReference type="Gene3D" id="3.30.40.10">
    <property type="entry name" value="Zinc/RING finger domain, C3HC4 (zinc finger)"/>
    <property type="match status" value="1"/>
</dbReference>